<evidence type="ECO:0000313" key="8">
    <source>
        <dbReference type="EMBL" id="KAF9944624.1"/>
    </source>
</evidence>
<keyword evidence="9" id="KW-1185">Reference proteome</keyword>
<reference evidence="8" key="1">
    <citation type="journal article" date="2020" name="Fungal Divers.">
        <title>Resolving the Mortierellaceae phylogeny through synthesis of multi-gene phylogenetics and phylogenomics.</title>
        <authorList>
            <person name="Vandepol N."/>
            <person name="Liber J."/>
            <person name="Desiro A."/>
            <person name="Na H."/>
            <person name="Kennedy M."/>
            <person name="Barry K."/>
            <person name="Grigoriev I.V."/>
            <person name="Miller A.N."/>
            <person name="O'Donnell K."/>
            <person name="Stajich J.E."/>
            <person name="Bonito G."/>
        </authorList>
    </citation>
    <scope>NUCLEOTIDE SEQUENCE</scope>
    <source>
        <strain evidence="8">MES-2147</strain>
    </source>
</reference>
<dbReference type="AlphaFoldDB" id="A0A9P6LV18"/>
<keyword evidence="2" id="KW-0479">Metal-binding</keyword>
<dbReference type="InterPro" id="IPR002509">
    <property type="entry name" value="NODB_dom"/>
</dbReference>
<evidence type="ECO:0000256" key="1">
    <source>
        <dbReference type="ARBA" id="ARBA00001941"/>
    </source>
</evidence>
<dbReference type="SUPFAM" id="SSF88713">
    <property type="entry name" value="Glycoside hydrolase/deacetylase"/>
    <property type="match status" value="1"/>
</dbReference>
<dbReference type="GO" id="GO:0046872">
    <property type="term" value="F:metal ion binding"/>
    <property type="evidence" value="ECO:0007669"/>
    <property type="project" value="UniProtKB-KW"/>
</dbReference>
<feature type="domain" description="NodB homology" evidence="7">
    <location>
        <begin position="75"/>
        <end position="116"/>
    </location>
</feature>
<evidence type="ECO:0000256" key="3">
    <source>
        <dbReference type="ARBA" id="ARBA00022729"/>
    </source>
</evidence>
<gene>
    <name evidence="8" type="primary">D25_5</name>
    <name evidence="8" type="ORF">BGZ65_011794</name>
</gene>
<accession>A0A9P6LV18</accession>
<dbReference type="PROSITE" id="PS51677">
    <property type="entry name" value="NODB"/>
    <property type="match status" value="1"/>
</dbReference>
<dbReference type="PANTHER" id="PTHR46471:SF6">
    <property type="entry name" value="GLYCOSYL HYDROLASE"/>
    <property type="match status" value="1"/>
</dbReference>
<keyword evidence="4" id="KW-0378">Hydrolase</keyword>
<sequence>MTLFNLLAVVGYILAFMAAWESSSLQVLAAPLPPRIASQPLHTYNNTYFPYAVTGPTPPPLYQPGEILDQCTRPNSYAISFDDGPGQLTDELLDYLDEHNLKVTFFMNGDNWNCIY</sequence>
<dbReference type="Pfam" id="PF01522">
    <property type="entry name" value="Polysacc_deac_1"/>
    <property type="match status" value="1"/>
</dbReference>
<evidence type="ECO:0000256" key="4">
    <source>
        <dbReference type="ARBA" id="ARBA00022801"/>
    </source>
</evidence>
<evidence type="ECO:0000256" key="6">
    <source>
        <dbReference type="SAM" id="SignalP"/>
    </source>
</evidence>
<dbReference type="GO" id="GO:0016810">
    <property type="term" value="F:hydrolase activity, acting on carbon-nitrogen (but not peptide) bonds"/>
    <property type="evidence" value="ECO:0007669"/>
    <property type="project" value="InterPro"/>
</dbReference>
<dbReference type="InterPro" id="IPR011330">
    <property type="entry name" value="Glyco_hydro/deAcase_b/a-brl"/>
</dbReference>
<comment type="caution">
    <text evidence="8">The sequence shown here is derived from an EMBL/GenBank/DDBJ whole genome shotgun (WGS) entry which is preliminary data.</text>
</comment>
<feature type="signal peptide" evidence="6">
    <location>
        <begin position="1"/>
        <end position="15"/>
    </location>
</feature>
<dbReference type="OrthoDB" id="2125469at2759"/>
<evidence type="ECO:0000259" key="7">
    <source>
        <dbReference type="PROSITE" id="PS51677"/>
    </source>
</evidence>
<proteinExistence type="predicted"/>
<evidence type="ECO:0000313" key="9">
    <source>
        <dbReference type="Proteomes" id="UP000749646"/>
    </source>
</evidence>
<evidence type="ECO:0000256" key="5">
    <source>
        <dbReference type="ARBA" id="ARBA00023277"/>
    </source>
</evidence>
<keyword evidence="3 6" id="KW-0732">Signal</keyword>
<dbReference type="EMBL" id="JAAAHW010008297">
    <property type="protein sequence ID" value="KAF9944624.1"/>
    <property type="molecule type" value="Genomic_DNA"/>
</dbReference>
<feature type="non-terminal residue" evidence="8">
    <location>
        <position position="1"/>
    </location>
</feature>
<protein>
    <submittedName>
        <fullName evidence="8">Carbohydrate esterase 4 protein</fullName>
    </submittedName>
</protein>
<dbReference type="Proteomes" id="UP000749646">
    <property type="component" value="Unassembled WGS sequence"/>
</dbReference>
<organism evidence="8 9">
    <name type="scientific">Modicella reniformis</name>
    <dbReference type="NCBI Taxonomy" id="1440133"/>
    <lineage>
        <taxon>Eukaryota</taxon>
        <taxon>Fungi</taxon>
        <taxon>Fungi incertae sedis</taxon>
        <taxon>Mucoromycota</taxon>
        <taxon>Mortierellomycotina</taxon>
        <taxon>Mortierellomycetes</taxon>
        <taxon>Mortierellales</taxon>
        <taxon>Mortierellaceae</taxon>
        <taxon>Modicella</taxon>
    </lineage>
</organism>
<dbReference type="Gene3D" id="3.20.20.370">
    <property type="entry name" value="Glycoside hydrolase/deacetylase"/>
    <property type="match status" value="1"/>
</dbReference>
<name>A0A9P6LV18_9FUNG</name>
<feature type="chain" id="PRO_5040278972" evidence="6">
    <location>
        <begin position="16"/>
        <end position="116"/>
    </location>
</feature>
<evidence type="ECO:0000256" key="2">
    <source>
        <dbReference type="ARBA" id="ARBA00022723"/>
    </source>
</evidence>
<dbReference type="PANTHER" id="PTHR46471">
    <property type="entry name" value="CHITIN DEACETYLASE"/>
    <property type="match status" value="1"/>
</dbReference>
<comment type="cofactor">
    <cofactor evidence="1">
        <name>Co(2+)</name>
        <dbReference type="ChEBI" id="CHEBI:48828"/>
    </cofactor>
</comment>
<keyword evidence="5" id="KW-0119">Carbohydrate metabolism</keyword>
<dbReference type="GO" id="GO:0005975">
    <property type="term" value="P:carbohydrate metabolic process"/>
    <property type="evidence" value="ECO:0007669"/>
    <property type="project" value="InterPro"/>
</dbReference>